<sequence length="107" mass="12397">MKGTKKELLNSLSEEVAKFEKKKNHKEDPQNNELLHTLITSNYTYHQCMSARIEFMLNKVNQRRYEWGHKAGTLLAKKKIIMASSNSTISYLLQDNSLSVLEPDKIN</sequence>
<dbReference type="EMBL" id="JAHDVG010000482">
    <property type="protein sequence ID" value="KAH1172557.1"/>
    <property type="molecule type" value="Genomic_DNA"/>
</dbReference>
<evidence type="ECO:0000313" key="1">
    <source>
        <dbReference type="EMBL" id="KAH1172557.1"/>
    </source>
</evidence>
<comment type="caution">
    <text evidence="1">The sequence shown here is derived from an EMBL/GenBank/DDBJ whole genome shotgun (WGS) entry which is preliminary data.</text>
</comment>
<evidence type="ECO:0000313" key="2">
    <source>
        <dbReference type="Proteomes" id="UP000827986"/>
    </source>
</evidence>
<gene>
    <name evidence="1" type="ORF">KIL84_016396</name>
</gene>
<organism evidence="1 2">
    <name type="scientific">Mauremys mutica</name>
    <name type="common">yellowpond turtle</name>
    <dbReference type="NCBI Taxonomy" id="74926"/>
    <lineage>
        <taxon>Eukaryota</taxon>
        <taxon>Metazoa</taxon>
        <taxon>Chordata</taxon>
        <taxon>Craniata</taxon>
        <taxon>Vertebrata</taxon>
        <taxon>Euteleostomi</taxon>
        <taxon>Archelosauria</taxon>
        <taxon>Testudinata</taxon>
        <taxon>Testudines</taxon>
        <taxon>Cryptodira</taxon>
        <taxon>Durocryptodira</taxon>
        <taxon>Testudinoidea</taxon>
        <taxon>Geoemydidae</taxon>
        <taxon>Geoemydinae</taxon>
        <taxon>Mauremys</taxon>
    </lineage>
</organism>
<proteinExistence type="predicted"/>
<name>A0A9D4AQP6_9SAUR</name>
<dbReference type="AlphaFoldDB" id="A0A9D4AQP6"/>
<accession>A0A9D4AQP6</accession>
<protein>
    <submittedName>
        <fullName evidence="1">Uncharacterized protein</fullName>
    </submittedName>
</protein>
<dbReference type="Proteomes" id="UP000827986">
    <property type="component" value="Unassembled WGS sequence"/>
</dbReference>
<reference evidence="1" key="1">
    <citation type="submission" date="2021-09" db="EMBL/GenBank/DDBJ databases">
        <title>The genome of Mauremys mutica provides insights into the evolution of semi-aquatic lifestyle.</title>
        <authorList>
            <person name="Gong S."/>
            <person name="Gao Y."/>
        </authorList>
    </citation>
    <scope>NUCLEOTIDE SEQUENCE</scope>
    <source>
        <strain evidence="1">MM-2020</strain>
        <tissue evidence="1">Muscle</tissue>
    </source>
</reference>
<keyword evidence="2" id="KW-1185">Reference proteome</keyword>